<name>A0A3B0Y8M0_9ZZZZ</name>
<gene>
    <name evidence="1" type="ORF">MNBD_GAMMA12-2181</name>
</gene>
<dbReference type="AlphaFoldDB" id="A0A3B0Y8M0"/>
<feature type="non-terminal residue" evidence="1">
    <location>
        <position position="35"/>
    </location>
</feature>
<sequence>MMDDYFCCSSNLILRDKTPFYFIQEVVWNYAAGVA</sequence>
<proteinExistence type="predicted"/>
<protein>
    <submittedName>
        <fullName evidence="1">Uncharacterized protein</fullName>
    </submittedName>
</protein>
<accession>A0A3B0Y8M0</accession>
<reference evidence="1" key="1">
    <citation type="submission" date="2018-06" db="EMBL/GenBank/DDBJ databases">
        <authorList>
            <person name="Zhirakovskaya E."/>
        </authorList>
    </citation>
    <scope>NUCLEOTIDE SEQUENCE</scope>
</reference>
<organism evidence="1">
    <name type="scientific">hydrothermal vent metagenome</name>
    <dbReference type="NCBI Taxonomy" id="652676"/>
    <lineage>
        <taxon>unclassified sequences</taxon>
        <taxon>metagenomes</taxon>
        <taxon>ecological metagenomes</taxon>
    </lineage>
</organism>
<evidence type="ECO:0000313" key="1">
    <source>
        <dbReference type="EMBL" id="VAW77158.1"/>
    </source>
</evidence>
<dbReference type="EMBL" id="UOFL01000120">
    <property type="protein sequence ID" value="VAW77158.1"/>
    <property type="molecule type" value="Genomic_DNA"/>
</dbReference>